<keyword evidence="2 6" id="KW-0812">Transmembrane</keyword>
<dbReference type="GeneID" id="100899153"/>
<dbReference type="Proteomes" id="UP000694867">
    <property type="component" value="Unplaced"/>
</dbReference>
<feature type="transmembrane region" description="Helical" evidence="6">
    <location>
        <begin position="150"/>
        <end position="179"/>
    </location>
</feature>
<feature type="transmembrane region" description="Helical" evidence="6">
    <location>
        <begin position="294"/>
        <end position="316"/>
    </location>
</feature>
<feature type="transmembrane region" description="Helical" evidence="6">
    <location>
        <begin position="191"/>
        <end position="210"/>
    </location>
</feature>
<feature type="transmembrane region" description="Helical" evidence="6">
    <location>
        <begin position="66"/>
        <end position="87"/>
    </location>
</feature>
<dbReference type="PANTHER" id="PTHR13285:SF18">
    <property type="entry name" value="PROTEIN-CYSTEINE N-PALMITOYLTRANSFERASE RASP"/>
    <property type="match status" value="1"/>
</dbReference>
<dbReference type="PANTHER" id="PTHR13285">
    <property type="entry name" value="ACYLTRANSFERASE"/>
    <property type="match status" value="1"/>
</dbReference>
<evidence type="ECO:0000256" key="3">
    <source>
        <dbReference type="ARBA" id="ARBA00022989"/>
    </source>
</evidence>
<gene>
    <name evidence="8" type="primary">LOC100899153</name>
</gene>
<proteinExistence type="inferred from homology"/>
<dbReference type="InterPro" id="IPR004299">
    <property type="entry name" value="MBOAT_fam"/>
</dbReference>
<keyword evidence="4 6" id="KW-0472">Membrane</keyword>
<organism evidence="7 8">
    <name type="scientific">Galendromus occidentalis</name>
    <name type="common">western predatory mite</name>
    <dbReference type="NCBI Taxonomy" id="34638"/>
    <lineage>
        <taxon>Eukaryota</taxon>
        <taxon>Metazoa</taxon>
        <taxon>Ecdysozoa</taxon>
        <taxon>Arthropoda</taxon>
        <taxon>Chelicerata</taxon>
        <taxon>Arachnida</taxon>
        <taxon>Acari</taxon>
        <taxon>Parasitiformes</taxon>
        <taxon>Mesostigmata</taxon>
        <taxon>Gamasina</taxon>
        <taxon>Phytoseioidea</taxon>
        <taxon>Phytoseiidae</taxon>
        <taxon>Typhlodrominae</taxon>
        <taxon>Galendromus</taxon>
    </lineage>
</organism>
<name>A0AAJ7WIS0_9ACAR</name>
<dbReference type="CTD" id="44098"/>
<comment type="subcellular location">
    <subcellularLocation>
        <location evidence="1">Membrane</location>
        <topology evidence="1">Multi-pass membrane protein</topology>
    </subcellularLocation>
</comment>
<evidence type="ECO:0000256" key="4">
    <source>
        <dbReference type="ARBA" id="ARBA00023136"/>
    </source>
</evidence>
<dbReference type="GO" id="GO:0005783">
    <property type="term" value="C:endoplasmic reticulum"/>
    <property type="evidence" value="ECO:0007669"/>
    <property type="project" value="TreeGrafter"/>
</dbReference>
<evidence type="ECO:0000256" key="2">
    <source>
        <dbReference type="ARBA" id="ARBA00022692"/>
    </source>
</evidence>
<evidence type="ECO:0000256" key="5">
    <source>
        <dbReference type="ARBA" id="ARBA00038268"/>
    </source>
</evidence>
<accession>A0AAJ7WIS0</accession>
<dbReference type="GO" id="GO:0016020">
    <property type="term" value="C:membrane"/>
    <property type="evidence" value="ECO:0007669"/>
    <property type="project" value="UniProtKB-SubCell"/>
</dbReference>
<evidence type="ECO:0000256" key="1">
    <source>
        <dbReference type="ARBA" id="ARBA00004141"/>
    </source>
</evidence>
<evidence type="ECO:0000313" key="8">
    <source>
        <dbReference type="RefSeq" id="XP_028968372.1"/>
    </source>
</evidence>
<keyword evidence="7" id="KW-1185">Reference proteome</keyword>
<protein>
    <submittedName>
        <fullName evidence="8">Protein-cysteine N-palmitoyltransferase HHAT</fullName>
    </submittedName>
</protein>
<reference evidence="8" key="1">
    <citation type="submission" date="2025-08" db="UniProtKB">
        <authorList>
            <consortium name="RefSeq"/>
        </authorList>
    </citation>
    <scope>IDENTIFICATION</scope>
</reference>
<feature type="transmembrane region" description="Helical" evidence="6">
    <location>
        <begin position="222"/>
        <end position="239"/>
    </location>
</feature>
<dbReference type="InterPro" id="IPR051085">
    <property type="entry name" value="MB_O-acyltransferase"/>
</dbReference>
<sequence>MARRYTLQISGDGIHFWSYRDGQRRRYPAVKHHFTKSLLARSRVLVLPASEAAPRGWHHCSFLESIVFAVSSSLWVLFVLYAIAAFFGRISSLRLYLGNDLFSSSSIRGLPVEDTSDAEWTAFLKLLKTLVPAVVLQNVLIRALPEVSHLYCRIFVSTAFLLMTFGLYCTLFIFGILFLSVCLQKLGFRHLIYVVNLSIVFLGVYHSDLIQKWMGNPLGDNNFLLLFEVAVAWSAIRAISFGVTSSAERSTASMCCYFLYLPCLVLGPVTNYNDFINQIQTKRTPSARESLKQACISICRALLWFAVMEIMLHTVYPMATRIDYHIAREELRPVEFFGFSAVLMLHFYVKYLMIYGLAEEAARIEGLWLPERPRCTLRLSSGAEVWRTFDRGLYLWFLEAIYIPLGGGFFASSLCFVFVCFWHSSSLEVQIWCGLNFALVVVERKILALPKFLQIILQCPLHWLAVGSNMFYLGGLDVGFDFFSKLYEPRTFCCAFVVSFFACVVGRHFQHQDRIFYRTHAERSGTKHKTQ</sequence>
<evidence type="ECO:0000313" key="7">
    <source>
        <dbReference type="Proteomes" id="UP000694867"/>
    </source>
</evidence>
<feature type="transmembrane region" description="Helical" evidence="6">
    <location>
        <begin position="336"/>
        <end position="358"/>
    </location>
</feature>
<dbReference type="Pfam" id="PF03062">
    <property type="entry name" value="MBOAT"/>
    <property type="match status" value="1"/>
</dbReference>
<dbReference type="KEGG" id="goe:100899153"/>
<comment type="similarity">
    <text evidence="5">Belongs to the membrane-bound acyltransferase family. HHAT subfamily.</text>
</comment>
<dbReference type="RefSeq" id="XP_028968372.1">
    <property type="nucleotide sequence ID" value="XM_029112539.1"/>
</dbReference>
<feature type="transmembrane region" description="Helical" evidence="6">
    <location>
        <begin position="251"/>
        <end position="273"/>
    </location>
</feature>
<feature type="transmembrane region" description="Helical" evidence="6">
    <location>
        <begin position="489"/>
        <end position="509"/>
    </location>
</feature>
<feature type="transmembrane region" description="Helical" evidence="6">
    <location>
        <begin position="463"/>
        <end position="483"/>
    </location>
</feature>
<dbReference type="AlphaFoldDB" id="A0AAJ7WIS0"/>
<keyword evidence="3 6" id="KW-1133">Transmembrane helix</keyword>
<feature type="transmembrane region" description="Helical" evidence="6">
    <location>
        <begin position="393"/>
        <end position="419"/>
    </location>
</feature>
<evidence type="ECO:0000256" key="6">
    <source>
        <dbReference type="SAM" id="Phobius"/>
    </source>
</evidence>
<dbReference type="GO" id="GO:0016409">
    <property type="term" value="F:palmitoyltransferase activity"/>
    <property type="evidence" value="ECO:0007669"/>
    <property type="project" value="TreeGrafter"/>
</dbReference>